<accession>A0A0G4IIR1</accession>
<evidence type="ECO:0000313" key="2">
    <source>
        <dbReference type="Proteomes" id="UP000039324"/>
    </source>
</evidence>
<organism evidence="1 2">
    <name type="scientific">Plasmodiophora brassicae</name>
    <name type="common">Clubroot disease agent</name>
    <dbReference type="NCBI Taxonomy" id="37360"/>
    <lineage>
        <taxon>Eukaryota</taxon>
        <taxon>Sar</taxon>
        <taxon>Rhizaria</taxon>
        <taxon>Endomyxa</taxon>
        <taxon>Phytomyxea</taxon>
        <taxon>Plasmodiophorida</taxon>
        <taxon>Plasmodiophoridae</taxon>
        <taxon>Plasmodiophora</taxon>
    </lineage>
</organism>
<sequence>MDGSIWHPTLYHVQMFAAACVSNAISTRAHRECAPHSACMDCRRRRGRTWTISVPPAIWGLSPGRAGSARTADIPLMQSPLCL</sequence>
<evidence type="ECO:0000313" key="1">
    <source>
        <dbReference type="EMBL" id="CEO95010.1"/>
    </source>
</evidence>
<reference evidence="1 2" key="1">
    <citation type="submission" date="2015-02" db="EMBL/GenBank/DDBJ databases">
        <authorList>
            <person name="Chooi Y.-H."/>
        </authorList>
    </citation>
    <scope>NUCLEOTIDE SEQUENCE [LARGE SCALE GENOMIC DNA]</scope>
    <source>
        <strain evidence="1">E3</strain>
    </source>
</reference>
<name>A0A0G4IIR1_PLABS</name>
<keyword evidence="2" id="KW-1185">Reference proteome</keyword>
<gene>
    <name evidence="1" type="ORF">PBRA_003823</name>
</gene>
<dbReference type="Proteomes" id="UP000039324">
    <property type="component" value="Unassembled WGS sequence"/>
</dbReference>
<dbReference type="AlphaFoldDB" id="A0A0G4IIR1"/>
<dbReference type="EMBL" id="CDSF01000002">
    <property type="protein sequence ID" value="CEO95010.1"/>
    <property type="molecule type" value="Genomic_DNA"/>
</dbReference>
<proteinExistence type="predicted"/>
<protein>
    <submittedName>
        <fullName evidence="1">Uncharacterized protein</fullName>
    </submittedName>
</protein>